<dbReference type="EMBL" id="MEHK01000001">
    <property type="protein sequence ID" value="OEJ31559.1"/>
    <property type="molecule type" value="Genomic_DNA"/>
</dbReference>
<evidence type="ECO:0000313" key="1">
    <source>
        <dbReference type="EMBL" id="OEJ31559.1"/>
    </source>
</evidence>
<evidence type="ECO:0000313" key="2">
    <source>
        <dbReference type="Proteomes" id="UP000095705"/>
    </source>
</evidence>
<keyword evidence="2" id="KW-1185">Reference proteome</keyword>
<reference evidence="1 2" key="1">
    <citation type="submission" date="2016-08" db="EMBL/GenBank/DDBJ databases">
        <title>The complete genome of Streptomyces subrutilus 10-1-1.</title>
        <authorList>
            <person name="Chen X."/>
        </authorList>
    </citation>
    <scope>NUCLEOTIDE SEQUENCE [LARGE SCALE GENOMIC DNA]</scope>
    <source>
        <strain evidence="1 2">10-1-1</strain>
    </source>
</reference>
<organism evidence="1 2">
    <name type="scientific">Streptomyces subrutilus</name>
    <dbReference type="NCBI Taxonomy" id="36818"/>
    <lineage>
        <taxon>Bacteria</taxon>
        <taxon>Bacillati</taxon>
        <taxon>Actinomycetota</taxon>
        <taxon>Actinomycetes</taxon>
        <taxon>Kitasatosporales</taxon>
        <taxon>Streptomycetaceae</taxon>
        <taxon>Streptomyces</taxon>
    </lineage>
</organism>
<name>A0A1E5PPR5_9ACTN</name>
<accession>A0A1E5PPR5</accession>
<sequence>MARPTGLGEVAGSVDFAGLGALVSPTGFAGFVAPGGSGRGVGGAGRGFGVIVGAWVSGVGLYGDGVIWGPRIPG</sequence>
<dbReference type="Proteomes" id="UP000095705">
    <property type="component" value="Unassembled WGS sequence"/>
</dbReference>
<gene>
    <name evidence="1" type="ORF">BGK67_09590</name>
</gene>
<comment type="caution">
    <text evidence="1">The sequence shown here is derived from an EMBL/GenBank/DDBJ whole genome shotgun (WGS) entry which is preliminary data.</text>
</comment>
<proteinExistence type="predicted"/>
<protein>
    <submittedName>
        <fullName evidence="1">Uncharacterized protein</fullName>
    </submittedName>
</protein>
<dbReference type="AlphaFoldDB" id="A0A1E5PPR5"/>